<reference evidence="1 2" key="1">
    <citation type="submission" date="2018-07" db="EMBL/GenBank/DDBJ databases">
        <title>Genomic Encyclopedia of Type Strains, Phase III (KMG-III): the genomes of soil and plant-associated and newly described type strains.</title>
        <authorList>
            <person name="Whitman W."/>
        </authorList>
    </citation>
    <scope>NUCLEOTIDE SEQUENCE [LARGE SCALE GENOMIC DNA]</scope>
    <source>
        <strain evidence="1 2">31-25a</strain>
    </source>
</reference>
<organism evidence="1 2">
    <name type="scientific">Phyllobacterium bourgognense</name>
    <dbReference type="NCBI Taxonomy" id="314236"/>
    <lineage>
        <taxon>Bacteria</taxon>
        <taxon>Pseudomonadati</taxon>
        <taxon>Pseudomonadota</taxon>
        <taxon>Alphaproteobacteria</taxon>
        <taxon>Hyphomicrobiales</taxon>
        <taxon>Phyllobacteriaceae</taxon>
        <taxon>Phyllobacterium</taxon>
    </lineage>
</organism>
<dbReference type="AlphaFoldDB" id="A0A368YI19"/>
<keyword evidence="2" id="KW-1185">Reference proteome</keyword>
<evidence type="ECO:0000313" key="2">
    <source>
        <dbReference type="Proteomes" id="UP000253324"/>
    </source>
</evidence>
<evidence type="ECO:0000313" key="1">
    <source>
        <dbReference type="EMBL" id="RCW78517.1"/>
    </source>
</evidence>
<name>A0A368YI19_9HYPH</name>
<comment type="caution">
    <text evidence="1">The sequence shown here is derived from an EMBL/GenBank/DDBJ whole genome shotgun (WGS) entry which is preliminary data.</text>
</comment>
<proteinExistence type="predicted"/>
<dbReference type="EMBL" id="QPJM01000024">
    <property type="protein sequence ID" value="RCW78517.1"/>
    <property type="molecule type" value="Genomic_DNA"/>
</dbReference>
<dbReference type="Proteomes" id="UP000253324">
    <property type="component" value="Unassembled WGS sequence"/>
</dbReference>
<gene>
    <name evidence="1" type="ORF">C7476_12448</name>
</gene>
<accession>A0A368YI19</accession>
<protein>
    <submittedName>
        <fullName evidence="1">Uncharacterized protein</fullName>
    </submittedName>
</protein>
<sequence length="39" mass="4279">MALIEGPKVPESHPDRALACEQALEARFLELLDTGDVNE</sequence>